<dbReference type="EMBL" id="JAEHOC010000029">
    <property type="protein sequence ID" value="KAG2429829.1"/>
    <property type="molecule type" value="Genomic_DNA"/>
</dbReference>
<keyword evidence="2" id="KW-1185">Reference proteome</keyword>
<reference evidence="1" key="1">
    <citation type="journal article" date="2020" name="bioRxiv">
        <title>Comparative genomics of Chlamydomonas.</title>
        <authorList>
            <person name="Craig R.J."/>
            <person name="Hasan A.R."/>
            <person name="Ness R.W."/>
            <person name="Keightley P.D."/>
        </authorList>
    </citation>
    <scope>NUCLEOTIDE SEQUENCE</scope>
    <source>
        <strain evidence="1">SAG 7.73</strain>
    </source>
</reference>
<sequence>MSKRRREASFLLADVEPDIHIRVSGSEQLLRAHYDVLKLFSIVARDLPRDGSQPIAVWDLSRMVLEDESQPVSAELVQLWLDLLYARVDTARRVAVPTALEPVRSLLLFADAVGTGDALLQELGNALASNPGLTLKVVVGTGGGRKELQLRLQDTMYSFDDDNDTLIMDDTAGDSRNVCEGMGRAAVQSAVAAALEEWLALSGRLQLVPLVRKLMSFAKTQMTYWADVSILGPAAAQVLSPRVLKLLPPEILYEAVAWRFLQPEISDMVLDPEHLPALIAEETSDVSLVRSSDKTRNIAQLSAGGNLYLNFSFGGPGRKELQELVEGVVQRAREDDEAGPAQRQG</sequence>
<accession>A0A835SX20</accession>
<evidence type="ECO:0000313" key="1">
    <source>
        <dbReference type="EMBL" id="KAG2429829.1"/>
    </source>
</evidence>
<protein>
    <submittedName>
        <fullName evidence="1">Uncharacterized protein</fullName>
    </submittedName>
</protein>
<comment type="caution">
    <text evidence="1">The sequence shown here is derived from an EMBL/GenBank/DDBJ whole genome shotgun (WGS) entry which is preliminary data.</text>
</comment>
<organism evidence="1 2">
    <name type="scientific">Chlamydomonas incerta</name>
    <dbReference type="NCBI Taxonomy" id="51695"/>
    <lineage>
        <taxon>Eukaryota</taxon>
        <taxon>Viridiplantae</taxon>
        <taxon>Chlorophyta</taxon>
        <taxon>core chlorophytes</taxon>
        <taxon>Chlorophyceae</taxon>
        <taxon>CS clade</taxon>
        <taxon>Chlamydomonadales</taxon>
        <taxon>Chlamydomonadaceae</taxon>
        <taxon>Chlamydomonas</taxon>
    </lineage>
</organism>
<name>A0A835SX20_CHLIN</name>
<proteinExistence type="predicted"/>
<gene>
    <name evidence="1" type="ORF">HXX76_010612</name>
</gene>
<dbReference type="Proteomes" id="UP000650467">
    <property type="component" value="Unassembled WGS sequence"/>
</dbReference>
<dbReference type="AlphaFoldDB" id="A0A835SX20"/>
<dbReference type="OrthoDB" id="540030at2759"/>
<evidence type="ECO:0000313" key="2">
    <source>
        <dbReference type="Proteomes" id="UP000650467"/>
    </source>
</evidence>